<reference evidence="1 2" key="1">
    <citation type="submission" date="2018-04" db="EMBL/GenBank/DDBJ databases">
        <authorList>
            <person name="Eckel V.P."/>
            <person name="Vogel R.F."/>
        </authorList>
    </citation>
    <scope>NUCLEOTIDE SEQUENCE [LARGE SCALE GENOMIC DNA]</scope>
    <source>
        <strain evidence="2">TMW 2.1764</strain>
    </source>
</reference>
<dbReference type="RefSeq" id="WP_152580172.1">
    <property type="nucleotide sequence ID" value="NZ_QDAG01000002.1"/>
</dbReference>
<comment type="caution">
    <text evidence="1">The sequence shown here is derived from an EMBL/GenBank/DDBJ whole genome shotgun (WGS) entry which is preliminary data.</text>
</comment>
<dbReference type="EMBL" id="QDAG01000002">
    <property type="protein sequence ID" value="KAE8129690.1"/>
    <property type="molecule type" value="Genomic_DNA"/>
</dbReference>
<sequence>MQLTAEKLQPFLLPNPLPDAKQRLVSAWAPVVALLLTKRYGHAITAGDEGNEPVFASAAADAIQRRIDRPNSTVAAQSVNGASVTYTTILLAWFSPTELAQLDSFSGTGGIRTIRTPVPDDVRYGNRFTCMPEGSNGF</sequence>
<evidence type="ECO:0000313" key="1">
    <source>
        <dbReference type="EMBL" id="KAE8129690.1"/>
    </source>
</evidence>
<protein>
    <submittedName>
        <fullName evidence="1">Uncharacterized protein</fullName>
    </submittedName>
</protein>
<dbReference type="GeneID" id="78126565"/>
<dbReference type="OrthoDB" id="5119239at2"/>
<gene>
    <name evidence="1" type="ORF">DDE84_02515</name>
</gene>
<keyword evidence="2" id="KW-1185">Reference proteome</keyword>
<name>A0A5N6S0G3_9BIFI</name>
<evidence type="ECO:0000313" key="2">
    <source>
        <dbReference type="Proteomes" id="UP000325415"/>
    </source>
</evidence>
<accession>A0A5N6S0G3</accession>
<proteinExistence type="predicted"/>
<dbReference type="Proteomes" id="UP000325415">
    <property type="component" value="Unassembled WGS sequence"/>
</dbReference>
<dbReference type="AlphaFoldDB" id="A0A5N6S0G3"/>
<organism evidence="1 2">
    <name type="scientific">Bifidobacterium tibiigranuli</name>
    <dbReference type="NCBI Taxonomy" id="2172043"/>
    <lineage>
        <taxon>Bacteria</taxon>
        <taxon>Bacillati</taxon>
        <taxon>Actinomycetota</taxon>
        <taxon>Actinomycetes</taxon>
        <taxon>Bifidobacteriales</taxon>
        <taxon>Bifidobacteriaceae</taxon>
        <taxon>Bifidobacterium</taxon>
    </lineage>
</organism>